<sequence>MIKEGGCPLLFLCNLMTISFEEYMIRKSIYDALDFNDIRKILQEKAPSMLSKKMAENIVPETDYLKVEKLLNETENACICITEETSTPIGETHNISFILEKAKKRICLIPEECIDVLSSIETYNKMYNYFIGERNLKYPYLQVISNEIVPLNELVEDMKKVFTESGEINKKASSKLAQIYKEKEIIKNRIRREFQRILQDSKYETFFQDRIITQRNGRYVIPVKESFKYKFDGIVHDSSSTGQTLFMEPLFSVHLNNDLTELEVAEKKEIKLILESVTNSIRESADIIKNNCDKATLLEFIFARGNLALSMKAKRAALSDGTEIKLINAKHPLISKDKVVPISFEIGKNYKIMIITGANAGGKTIAMKTAGLFCMMNQCGLFIPADEGSVLPVFKNIYAIIGDEQSIQNNLSTFSAYITQLSSFLHKASKEDLILLDELGSGTDPVEGAALAQSVTEYLSDKGIVSIITSHFSEMKKLAYEKEGILNAFVEFDEKTLMPTYNLILGVAGNSNAFNICKRFGIPEFILERALELKEKSSLYNVEKIMERLNGEIRSVEKERKDLKNSIDEADKLKLNLQNEVENFYKKKADILEKARVEAENMKRSVRVEAENIIKDLKKKAAKIEKETVNKDVTSIRNRIDGINIPDSLNFRDSLELKDIKKGDNVYIDTLNQDGVVNSISGKKITVICGNITVTVDFRHCFRSHNIKTEKKIINKIYNPIKSEFSVQSVSTNINVIGKTVDEAVPLVDKFLNQCFMAGVSPVQIIHGKGTGSLRRGIHEHLKTLNFIKEFHLADARFGGAGVTEVYF</sequence>
<dbReference type="SUPFAM" id="SSF52540">
    <property type="entry name" value="P-loop containing nucleoside triphosphate hydrolases"/>
    <property type="match status" value="1"/>
</dbReference>
<dbReference type="GO" id="GO:0072344">
    <property type="term" value="P:rescue of stalled ribosome"/>
    <property type="evidence" value="ECO:0007669"/>
    <property type="project" value="UniProtKB-UniRule"/>
</dbReference>
<evidence type="ECO:0000256" key="1">
    <source>
        <dbReference type="ARBA" id="ARBA00022730"/>
    </source>
</evidence>
<dbReference type="GO" id="GO:0140664">
    <property type="term" value="F:ATP-dependent DNA damage sensor activity"/>
    <property type="evidence" value="ECO:0007669"/>
    <property type="project" value="InterPro"/>
</dbReference>
<dbReference type="AlphaFoldDB" id="E4L7I6"/>
<evidence type="ECO:0000259" key="9">
    <source>
        <dbReference type="PROSITE" id="PS50828"/>
    </source>
</evidence>
<evidence type="ECO:0000256" key="3">
    <source>
        <dbReference type="ARBA" id="ARBA00022801"/>
    </source>
</evidence>
<dbReference type="Proteomes" id="UP000004594">
    <property type="component" value="Unassembled WGS sequence"/>
</dbReference>
<dbReference type="InterPro" id="IPR045076">
    <property type="entry name" value="MutS"/>
</dbReference>
<dbReference type="GO" id="GO:0045910">
    <property type="term" value="P:negative regulation of DNA recombination"/>
    <property type="evidence" value="ECO:0007669"/>
    <property type="project" value="InterPro"/>
</dbReference>
<dbReference type="Pfam" id="PF00488">
    <property type="entry name" value="MutS_V"/>
    <property type="match status" value="1"/>
</dbReference>
<organism evidence="10 11">
    <name type="scientific">Dialister micraerophilus UPII 345-E</name>
    <dbReference type="NCBI Taxonomy" id="910314"/>
    <lineage>
        <taxon>Bacteria</taxon>
        <taxon>Bacillati</taxon>
        <taxon>Bacillota</taxon>
        <taxon>Negativicutes</taxon>
        <taxon>Veillonellales</taxon>
        <taxon>Veillonellaceae</taxon>
        <taxon>Dialister</taxon>
    </lineage>
</organism>
<dbReference type="SUPFAM" id="SSF160443">
    <property type="entry name" value="SMR domain-like"/>
    <property type="match status" value="1"/>
</dbReference>
<dbReference type="SMART" id="SM00463">
    <property type="entry name" value="SMR"/>
    <property type="match status" value="1"/>
</dbReference>
<protein>
    <recommendedName>
        <fullName evidence="7">Endonuclease MutS2</fullName>
        <ecNumber evidence="7">3.1.-.-</ecNumber>
    </recommendedName>
    <alternativeName>
        <fullName evidence="7">Ribosome-associated protein quality control-upstream factor</fullName>
        <shortName evidence="7">RQC-upstream factor</shortName>
        <shortName evidence="7">RqcU</shortName>
        <ecNumber evidence="7">3.6.4.-</ecNumber>
    </alternativeName>
</protein>
<evidence type="ECO:0000256" key="2">
    <source>
        <dbReference type="ARBA" id="ARBA00022741"/>
    </source>
</evidence>
<dbReference type="PROSITE" id="PS50828">
    <property type="entry name" value="SMR"/>
    <property type="match status" value="1"/>
</dbReference>
<dbReference type="eggNOG" id="COG1193">
    <property type="taxonomic scope" value="Bacteria"/>
</dbReference>
<keyword evidence="7" id="KW-0540">Nuclease</keyword>
<feature type="binding site" evidence="7">
    <location>
        <begin position="357"/>
        <end position="364"/>
    </location>
    <ligand>
        <name>ATP</name>
        <dbReference type="ChEBI" id="CHEBI:30616"/>
    </ligand>
</feature>
<evidence type="ECO:0000313" key="11">
    <source>
        <dbReference type="Proteomes" id="UP000004594"/>
    </source>
</evidence>
<evidence type="ECO:0000256" key="8">
    <source>
        <dbReference type="SAM" id="Coils"/>
    </source>
</evidence>
<reference evidence="10 11" key="1">
    <citation type="submission" date="2010-11" db="EMBL/GenBank/DDBJ databases">
        <authorList>
            <person name="Durkin A.S."/>
            <person name="Madupu R."/>
            <person name="Torralba M."/>
            <person name="Gillis M."/>
            <person name="Methe B."/>
            <person name="Sutton G."/>
            <person name="Nelson K.E."/>
        </authorList>
    </citation>
    <scope>NUCLEOTIDE SEQUENCE [LARGE SCALE GENOMIC DNA]</scope>
    <source>
        <strain evidence="10 11">UPII 345-E</strain>
    </source>
</reference>
<dbReference type="GO" id="GO:0016887">
    <property type="term" value="F:ATP hydrolysis activity"/>
    <property type="evidence" value="ECO:0007669"/>
    <property type="project" value="InterPro"/>
</dbReference>
<dbReference type="EC" id="3.6.4.-" evidence="7"/>
<dbReference type="Gene3D" id="3.30.1370.110">
    <property type="match status" value="1"/>
</dbReference>
<dbReference type="SUPFAM" id="SSF48334">
    <property type="entry name" value="DNA repair protein MutS, domain III"/>
    <property type="match status" value="1"/>
</dbReference>
<dbReference type="InterPro" id="IPR005747">
    <property type="entry name" value="MutS2"/>
</dbReference>
<keyword evidence="4 7" id="KW-0067">ATP-binding</keyword>
<accession>E4L7I6</accession>
<dbReference type="SMART" id="SM00533">
    <property type="entry name" value="MUTSd"/>
    <property type="match status" value="1"/>
</dbReference>
<comment type="caution">
    <text evidence="10">The sequence shown here is derived from an EMBL/GenBank/DDBJ whole genome shotgun (WGS) entry which is preliminary data.</text>
</comment>
<dbReference type="Pfam" id="PF01713">
    <property type="entry name" value="Smr"/>
    <property type="match status" value="1"/>
</dbReference>
<dbReference type="GO" id="GO:0030983">
    <property type="term" value="F:mismatched DNA binding"/>
    <property type="evidence" value="ECO:0007669"/>
    <property type="project" value="InterPro"/>
</dbReference>
<dbReference type="PANTHER" id="PTHR48466:SF2">
    <property type="entry name" value="OS10G0509000 PROTEIN"/>
    <property type="match status" value="1"/>
</dbReference>
<feature type="domain" description="Smr" evidence="9">
    <location>
        <begin position="734"/>
        <end position="808"/>
    </location>
</feature>
<evidence type="ECO:0000256" key="6">
    <source>
        <dbReference type="ARBA" id="ARBA00023125"/>
    </source>
</evidence>
<keyword evidence="2 7" id="KW-0547">Nucleotide-binding</keyword>
<dbReference type="EC" id="3.1.-.-" evidence="7"/>
<dbReference type="GO" id="GO:0019843">
    <property type="term" value="F:rRNA binding"/>
    <property type="evidence" value="ECO:0007669"/>
    <property type="project" value="UniProtKB-UniRule"/>
</dbReference>
<dbReference type="InterPro" id="IPR007696">
    <property type="entry name" value="DNA_mismatch_repair_MutS_core"/>
</dbReference>
<dbReference type="InterPro" id="IPR027417">
    <property type="entry name" value="P-loop_NTPase"/>
</dbReference>
<dbReference type="FunFam" id="3.40.50.300:FF:000830">
    <property type="entry name" value="Endonuclease MutS2"/>
    <property type="match status" value="1"/>
</dbReference>
<evidence type="ECO:0000256" key="5">
    <source>
        <dbReference type="ARBA" id="ARBA00022884"/>
    </source>
</evidence>
<comment type="subunit">
    <text evidence="7">Homodimer. Binds to stalled ribosomes, contacting rRNA.</text>
</comment>
<dbReference type="GO" id="GO:0043023">
    <property type="term" value="F:ribosomal large subunit binding"/>
    <property type="evidence" value="ECO:0007669"/>
    <property type="project" value="UniProtKB-UniRule"/>
</dbReference>
<dbReference type="GO" id="GO:0005524">
    <property type="term" value="F:ATP binding"/>
    <property type="evidence" value="ECO:0007669"/>
    <property type="project" value="UniProtKB-UniRule"/>
</dbReference>
<dbReference type="Gene3D" id="3.40.50.300">
    <property type="entry name" value="P-loop containing nucleotide triphosphate hydrolases"/>
    <property type="match status" value="1"/>
</dbReference>
<comment type="similarity">
    <text evidence="7">Belongs to the DNA mismatch repair MutS family. MutS2 subfamily.</text>
</comment>
<dbReference type="OrthoDB" id="9808166at2"/>
<dbReference type="HAMAP" id="MF_00092">
    <property type="entry name" value="MutS2"/>
    <property type="match status" value="1"/>
</dbReference>
<keyword evidence="3 7" id="KW-0378">Hydrolase</keyword>
<dbReference type="SMART" id="SM00534">
    <property type="entry name" value="MUTSac"/>
    <property type="match status" value="1"/>
</dbReference>
<keyword evidence="7" id="KW-0255">Endonuclease</keyword>
<dbReference type="PANTHER" id="PTHR48466">
    <property type="entry name" value="OS10G0509000 PROTEIN-RELATED"/>
    <property type="match status" value="1"/>
</dbReference>
<keyword evidence="5 7" id="KW-0694">RNA-binding</keyword>
<keyword evidence="6 7" id="KW-0238">DNA-binding</keyword>
<dbReference type="InterPro" id="IPR000432">
    <property type="entry name" value="DNA_mismatch_repair_MutS_C"/>
</dbReference>
<dbReference type="GO" id="GO:0004519">
    <property type="term" value="F:endonuclease activity"/>
    <property type="evidence" value="ECO:0007669"/>
    <property type="project" value="UniProtKB-UniRule"/>
</dbReference>
<keyword evidence="8" id="KW-0175">Coiled coil</keyword>
<dbReference type="NCBIfam" id="TIGR01069">
    <property type="entry name" value="mutS2"/>
    <property type="match status" value="1"/>
</dbReference>
<feature type="coiled-coil region" evidence="8">
    <location>
        <begin position="539"/>
        <end position="627"/>
    </location>
</feature>
<keyword evidence="1 7" id="KW-0699">rRNA-binding</keyword>
<dbReference type="InterPro" id="IPR036063">
    <property type="entry name" value="Smr_dom_sf"/>
</dbReference>
<name>E4L7I6_9FIRM</name>
<evidence type="ECO:0000256" key="4">
    <source>
        <dbReference type="ARBA" id="ARBA00022840"/>
    </source>
</evidence>
<dbReference type="InterPro" id="IPR002625">
    <property type="entry name" value="Smr_dom"/>
</dbReference>
<gene>
    <name evidence="7" type="primary">mutS2</name>
    <name evidence="7" type="synonym">rqcU</name>
    <name evidence="10" type="ORF">HMPREF9220_1218</name>
</gene>
<dbReference type="GO" id="GO:0006298">
    <property type="term" value="P:mismatch repair"/>
    <property type="evidence" value="ECO:0007669"/>
    <property type="project" value="InterPro"/>
</dbReference>
<evidence type="ECO:0000313" key="10">
    <source>
        <dbReference type="EMBL" id="EFR43239.1"/>
    </source>
</evidence>
<dbReference type="EMBL" id="AENT01000004">
    <property type="protein sequence ID" value="EFR43239.1"/>
    <property type="molecule type" value="Genomic_DNA"/>
</dbReference>
<dbReference type="PIRSF" id="PIRSF005814">
    <property type="entry name" value="MutS_YshD"/>
    <property type="match status" value="1"/>
</dbReference>
<proteinExistence type="inferred from homology"/>
<evidence type="ECO:0000256" key="7">
    <source>
        <dbReference type="HAMAP-Rule" id="MF_00092"/>
    </source>
</evidence>
<comment type="function">
    <text evidence="7">Endonuclease that is involved in the suppression of homologous recombination and thus may have a key role in the control of bacterial genetic diversity.</text>
</comment>
<dbReference type="InterPro" id="IPR036187">
    <property type="entry name" value="DNA_mismatch_repair_MutS_sf"/>
</dbReference>
<comment type="function">
    <text evidence="7">Acts as a ribosome collision sensor, splitting the ribosome into its 2 subunits. Detects stalled/collided 70S ribosomes which it binds and splits by an ATP-hydrolysis driven conformational change. Acts upstream of the ribosome quality control system (RQC), a ribosome-associated complex that mediates the extraction of incompletely synthesized nascent chains from stalled ribosomes and their subsequent degradation. Probably generates substrates for RQC.</text>
</comment>